<dbReference type="EMBL" id="JBHUEH010000010">
    <property type="protein sequence ID" value="MFD1884532.1"/>
    <property type="molecule type" value="Genomic_DNA"/>
</dbReference>
<comment type="caution">
    <text evidence="2">The sequence shown here is derived from an EMBL/GenBank/DDBJ whole genome shotgun (WGS) entry which is preliminary data.</text>
</comment>
<dbReference type="InterPro" id="IPR051783">
    <property type="entry name" value="NAD(P)-dependent_oxidoreduct"/>
</dbReference>
<feature type="domain" description="NAD-dependent epimerase/dehydratase" evidence="1">
    <location>
        <begin position="4"/>
        <end position="230"/>
    </location>
</feature>
<evidence type="ECO:0000313" key="2">
    <source>
        <dbReference type="EMBL" id="MFD1884532.1"/>
    </source>
</evidence>
<evidence type="ECO:0000313" key="3">
    <source>
        <dbReference type="Proteomes" id="UP001597233"/>
    </source>
</evidence>
<dbReference type="Gene3D" id="3.40.50.720">
    <property type="entry name" value="NAD(P)-binding Rossmann-like Domain"/>
    <property type="match status" value="1"/>
</dbReference>
<dbReference type="Pfam" id="PF01370">
    <property type="entry name" value="Epimerase"/>
    <property type="match status" value="1"/>
</dbReference>
<dbReference type="PANTHER" id="PTHR48079:SF6">
    <property type="entry name" value="NAD(P)-BINDING DOMAIN-CONTAINING PROTEIN-RELATED"/>
    <property type="match status" value="1"/>
</dbReference>
<dbReference type="SUPFAM" id="SSF51735">
    <property type="entry name" value="NAD(P)-binding Rossmann-fold domains"/>
    <property type="match status" value="1"/>
</dbReference>
<gene>
    <name evidence="2" type="ORF">ACFSC9_03270</name>
</gene>
<dbReference type="RefSeq" id="WP_347324185.1">
    <property type="nucleotide sequence ID" value="NZ_JBCGUH010000003.1"/>
</dbReference>
<dbReference type="InterPro" id="IPR036291">
    <property type="entry name" value="NAD(P)-bd_dom_sf"/>
</dbReference>
<dbReference type="PANTHER" id="PTHR48079">
    <property type="entry name" value="PROTEIN YEEZ"/>
    <property type="match status" value="1"/>
</dbReference>
<sequence>MKKALVTGATGFLGGHLARHLHRLGWDVTATGRNEASGRRLMDDGIRFVAADLRDRDVILGACCGQDIVFHCGALSSPWGRYNDFYSSNVEGTQYVAEGCKREEVQRLVHVSTPSVYFDYMPRYRIKESDPLPARACNHYAATKRIAEQWLEQRWQQQQLPVIMLRPRAIFGPEEQALLPRLLRASEQSGVPLLNGGEAEIDLTCVDNLLQAMLLCCDSPASTLGQTYNISNGEALPFRELVSQLFQLLELPLRTKSIPYRAAYGVAAMLEATYRLLPLRGEPSLTRYTVSSIAVPHTLDISKAQRELGYTPTVTVEQGLRQFADWWKAEQHMDGRRLRG</sequence>
<accession>A0ABW4RE21</accession>
<keyword evidence="3" id="KW-1185">Reference proteome</keyword>
<reference evidence="3" key="1">
    <citation type="journal article" date="2019" name="Int. J. Syst. Evol. Microbiol.">
        <title>The Global Catalogue of Microorganisms (GCM) 10K type strain sequencing project: providing services to taxonomists for standard genome sequencing and annotation.</title>
        <authorList>
            <consortium name="The Broad Institute Genomics Platform"/>
            <consortium name="The Broad Institute Genome Sequencing Center for Infectious Disease"/>
            <person name="Wu L."/>
            <person name="Ma J."/>
        </authorList>
    </citation>
    <scope>NUCLEOTIDE SEQUENCE [LARGE SCALE GENOMIC DNA]</scope>
    <source>
        <strain evidence="3">CCUG 54950</strain>
    </source>
</reference>
<dbReference type="Proteomes" id="UP001597233">
    <property type="component" value="Unassembled WGS sequence"/>
</dbReference>
<organism evidence="2 3">
    <name type="scientific">Paenibacillus wenxiniae</name>
    <dbReference type="NCBI Taxonomy" id="1636843"/>
    <lineage>
        <taxon>Bacteria</taxon>
        <taxon>Bacillati</taxon>
        <taxon>Bacillota</taxon>
        <taxon>Bacilli</taxon>
        <taxon>Bacillales</taxon>
        <taxon>Paenibacillaceae</taxon>
        <taxon>Paenibacillus</taxon>
    </lineage>
</organism>
<evidence type="ECO:0000259" key="1">
    <source>
        <dbReference type="Pfam" id="PF01370"/>
    </source>
</evidence>
<name>A0ABW4RE21_9BACL</name>
<proteinExistence type="predicted"/>
<dbReference type="InterPro" id="IPR001509">
    <property type="entry name" value="Epimerase_deHydtase"/>
</dbReference>
<protein>
    <submittedName>
        <fullName evidence="2">NAD-dependent epimerase/dehydratase family protein</fullName>
    </submittedName>
</protein>